<dbReference type="InterPro" id="IPR013595">
    <property type="entry name" value="Pept_S33_TAP-like_C"/>
</dbReference>
<dbReference type="Gene3D" id="3.40.50.1820">
    <property type="entry name" value="alpha/beta hydrolase"/>
    <property type="match status" value="1"/>
</dbReference>
<protein>
    <recommendedName>
        <fullName evidence="5">Peptidase S33 tripeptidyl aminopeptidase-like C-terminal domain-containing protein</fullName>
    </recommendedName>
</protein>
<feature type="compositionally biased region" description="Basic and acidic residues" evidence="3">
    <location>
        <begin position="182"/>
        <end position="191"/>
    </location>
</feature>
<evidence type="ECO:0000256" key="2">
    <source>
        <dbReference type="ARBA" id="ARBA00022801"/>
    </source>
</evidence>
<reference evidence="6 7" key="1">
    <citation type="submission" date="2019-04" db="EMBL/GenBank/DDBJ databases">
        <title>Friends and foes A comparative genomics study of 23 Aspergillus species from section Flavi.</title>
        <authorList>
            <consortium name="DOE Joint Genome Institute"/>
            <person name="Kjaerbolling I."/>
            <person name="Vesth T."/>
            <person name="Frisvad J.C."/>
            <person name="Nybo J.L."/>
            <person name="Theobald S."/>
            <person name="Kildgaard S."/>
            <person name="Isbrandt T."/>
            <person name="Kuo A."/>
            <person name="Sato A."/>
            <person name="Lyhne E.K."/>
            <person name="Kogle M.E."/>
            <person name="Wiebenga A."/>
            <person name="Kun R.S."/>
            <person name="Lubbers R.J."/>
            <person name="Makela M.R."/>
            <person name="Barry K."/>
            <person name="Chovatia M."/>
            <person name="Clum A."/>
            <person name="Daum C."/>
            <person name="Haridas S."/>
            <person name="He G."/>
            <person name="LaButti K."/>
            <person name="Lipzen A."/>
            <person name="Mondo S."/>
            <person name="Riley R."/>
            <person name="Salamov A."/>
            <person name="Simmons B.A."/>
            <person name="Magnuson J.K."/>
            <person name="Henrissat B."/>
            <person name="Mortensen U.H."/>
            <person name="Larsen T.O."/>
            <person name="Devries R.P."/>
            <person name="Grigoriev I.V."/>
            <person name="Machida M."/>
            <person name="Baker S.E."/>
            <person name="Andersen M.R."/>
        </authorList>
    </citation>
    <scope>NUCLEOTIDE SEQUENCE [LARGE SCALE GENOMIC DNA]</scope>
    <source>
        <strain evidence="6 7">CBS 151.66</strain>
    </source>
</reference>
<dbReference type="GO" id="GO:0016787">
    <property type="term" value="F:hydrolase activity"/>
    <property type="evidence" value="ECO:0007669"/>
    <property type="project" value="UniProtKB-KW"/>
</dbReference>
<feature type="region of interest" description="Disordered" evidence="3">
    <location>
        <begin position="166"/>
        <end position="191"/>
    </location>
</feature>
<keyword evidence="4" id="KW-1133">Transmembrane helix</keyword>
<dbReference type="InterPro" id="IPR051601">
    <property type="entry name" value="Serine_prot/Carboxylest_S33"/>
</dbReference>
<keyword evidence="4" id="KW-0812">Transmembrane</keyword>
<dbReference type="PANTHER" id="PTHR43248:SF25">
    <property type="entry name" value="AB HYDROLASE-1 DOMAIN-CONTAINING PROTEIN-RELATED"/>
    <property type="match status" value="1"/>
</dbReference>
<gene>
    <name evidence="6" type="ORF">BDV29DRAFT_196684</name>
</gene>
<dbReference type="Proteomes" id="UP000326565">
    <property type="component" value="Unassembled WGS sequence"/>
</dbReference>
<proteinExistence type="inferred from homology"/>
<evidence type="ECO:0000313" key="6">
    <source>
        <dbReference type="EMBL" id="KAB8067124.1"/>
    </source>
</evidence>
<sequence length="524" mass="57018">MPTESSWRKRLLPISLVLMAVAPPCWWIIAPSPSLQYHDCFDGFQCAVLEVPMDYHRLDGQGRRVAIAITRLPAKVPVTDPRYGGVVFLNSGGPGGSGVYQVLRVGRSLQTIVDAESDPGLGEEETSDRYFDMIGFDPRGVNNTTPGAIVLNTGCSSTLSAASGTKEALGEHINTPPHGKQGRAEQQQRDRLLGPDPLQAILQRTRWKRGREKLLFWGCSYGTLLGSTFATMFPDRINHVVLDGVIDADVYYGGGGPSGIVDADAIFDRFAIYCDQAGVTGCPFYIQGGPSAIREAYLTVENALYIVSLPVTDLKIVHRSALYEPLFAFPLLAKYVSELAHGNGSAMVDAKHRSRSPSCALFGENELYANTAILCADADYLPEMDQDGLTQYWHSLKADSATIGDYWASLGLGCAGWNVTAKWKVPGPYGGYTSHPLFFVANTLDPVTPLGGHTSMAAPCLYVNKSIRRYCQTRVSPPAETVCEPDLRPLLGRTGMQDVKAGDQTLWEATLEMYQQVATGRLPL</sequence>
<dbReference type="EMBL" id="ML732563">
    <property type="protein sequence ID" value="KAB8067124.1"/>
    <property type="molecule type" value="Genomic_DNA"/>
</dbReference>
<evidence type="ECO:0000259" key="5">
    <source>
        <dbReference type="Pfam" id="PF08386"/>
    </source>
</evidence>
<organism evidence="6 7">
    <name type="scientific">Aspergillus leporis</name>
    <dbReference type="NCBI Taxonomy" id="41062"/>
    <lineage>
        <taxon>Eukaryota</taxon>
        <taxon>Fungi</taxon>
        <taxon>Dikarya</taxon>
        <taxon>Ascomycota</taxon>
        <taxon>Pezizomycotina</taxon>
        <taxon>Eurotiomycetes</taxon>
        <taxon>Eurotiomycetidae</taxon>
        <taxon>Eurotiales</taxon>
        <taxon>Aspergillaceae</taxon>
        <taxon>Aspergillus</taxon>
        <taxon>Aspergillus subgen. Circumdati</taxon>
    </lineage>
</organism>
<keyword evidence="2" id="KW-0378">Hydrolase</keyword>
<evidence type="ECO:0000256" key="1">
    <source>
        <dbReference type="ARBA" id="ARBA00010088"/>
    </source>
</evidence>
<keyword evidence="7" id="KW-1185">Reference proteome</keyword>
<dbReference type="OrthoDB" id="425534at2759"/>
<evidence type="ECO:0000313" key="7">
    <source>
        <dbReference type="Proteomes" id="UP000326565"/>
    </source>
</evidence>
<dbReference type="Pfam" id="PF08386">
    <property type="entry name" value="Abhydrolase_4"/>
    <property type="match status" value="1"/>
</dbReference>
<feature type="domain" description="Peptidase S33 tripeptidyl aminopeptidase-like C-terminal" evidence="5">
    <location>
        <begin position="403"/>
        <end position="458"/>
    </location>
</feature>
<evidence type="ECO:0000256" key="3">
    <source>
        <dbReference type="SAM" id="MobiDB-lite"/>
    </source>
</evidence>
<accession>A0A5N5WIH2</accession>
<keyword evidence="4" id="KW-0472">Membrane</keyword>
<feature type="transmembrane region" description="Helical" evidence="4">
    <location>
        <begin position="214"/>
        <end position="233"/>
    </location>
</feature>
<dbReference type="SUPFAM" id="SSF53474">
    <property type="entry name" value="alpha/beta-Hydrolases"/>
    <property type="match status" value="1"/>
</dbReference>
<comment type="similarity">
    <text evidence="1">Belongs to the peptidase S33 family.</text>
</comment>
<evidence type="ECO:0000256" key="4">
    <source>
        <dbReference type="SAM" id="Phobius"/>
    </source>
</evidence>
<dbReference type="AlphaFoldDB" id="A0A5N5WIH2"/>
<dbReference type="InterPro" id="IPR029058">
    <property type="entry name" value="AB_hydrolase_fold"/>
</dbReference>
<dbReference type="PANTHER" id="PTHR43248">
    <property type="entry name" value="2-SUCCINYL-6-HYDROXY-2,4-CYCLOHEXADIENE-1-CARBOXYLATE SYNTHASE"/>
    <property type="match status" value="1"/>
</dbReference>
<name>A0A5N5WIH2_9EURO</name>